<keyword evidence="2" id="KW-1185">Reference proteome</keyword>
<sequence>MATDFNHHPYSLDLLPADYFIFAKMKFHLKSHYFSIEQIQKTITKDFKLIPRKIYESFYKSYMNVLTVVKLIRIVY</sequence>
<evidence type="ECO:0000313" key="1">
    <source>
        <dbReference type="EMBL" id="KFM74015.1"/>
    </source>
</evidence>
<proteinExistence type="predicted"/>
<reference evidence="1 2" key="1">
    <citation type="submission" date="2013-11" db="EMBL/GenBank/DDBJ databases">
        <title>Genome sequencing of Stegodyphus mimosarum.</title>
        <authorList>
            <person name="Bechsgaard J."/>
        </authorList>
    </citation>
    <scope>NUCLEOTIDE SEQUENCE [LARGE SCALE GENOMIC DNA]</scope>
</reference>
<organism evidence="1 2">
    <name type="scientific">Stegodyphus mimosarum</name>
    <name type="common">African social velvet spider</name>
    <dbReference type="NCBI Taxonomy" id="407821"/>
    <lineage>
        <taxon>Eukaryota</taxon>
        <taxon>Metazoa</taxon>
        <taxon>Ecdysozoa</taxon>
        <taxon>Arthropoda</taxon>
        <taxon>Chelicerata</taxon>
        <taxon>Arachnida</taxon>
        <taxon>Araneae</taxon>
        <taxon>Araneomorphae</taxon>
        <taxon>Entelegynae</taxon>
        <taxon>Eresoidea</taxon>
        <taxon>Eresidae</taxon>
        <taxon>Stegodyphus</taxon>
    </lineage>
</organism>
<dbReference type="AlphaFoldDB" id="A0A087U9H6"/>
<dbReference type="EMBL" id="KK118852">
    <property type="protein sequence ID" value="KFM74015.1"/>
    <property type="molecule type" value="Genomic_DNA"/>
</dbReference>
<dbReference type="Gene3D" id="3.30.420.10">
    <property type="entry name" value="Ribonuclease H-like superfamily/Ribonuclease H"/>
    <property type="match status" value="1"/>
</dbReference>
<evidence type="ECO:0000313" key="2">
    <source>
        <dbReference type="Proteomes" id="UP000054359"/>
    </source>
</evidence>
<dbReference type="InterPro" id="IPR036397">
    <property type="entry name" value="RNaseH_sf"/>
</dbReference>
<feature type="non-terminal residue" evidence="1">
    <location>
        <position position="76"/>
    </location>
</feature>
<accession>A0A087U9H6</accession>
<dbReference type="GO" id="GO:0003676">
    <property type="term" value="F:nucleic acid binding"/>
    <property type="evidence" value="ECO:0007669"/>
    <property type="project" value="InterPro"/>
</dbReference>
<name>A0A087U9H6_STEMI</name>
<protein>
    <submittedName>
        <fullName evidence="1">Uncharacterized protein</fullName>
    </submittedName>
</protein>
<dbReference type="OrthoDB" id="10065579at2759"/>
<gene>
    <name evidence="1" type="ORF">X975_16373</name>
</gene>
<dbReference type="Proteomes" id="UP000054359">
    <property type="component" value="Unassembled WGS sequence"/>
</dbReference>